<accession>A0A844G2G6</accession>
<dbReference type="SUPFAM" id="SSF55816">
    <property type="entry name" value="5'-nucleotidase (syn. UDP-sugar hydrolase), C-terminal domain"/>
    <property type="match status" value="1"/>
</dbReference>
<dbReference type="InterPro" id="IPR029052">
    <property type="entry name" value="Metallo-depent_PP-like"/>
</dbReference>
<evidence type="ECO:0000259" key="5">
    <source>
        <dbReference type="Pfam" id="PF02872"/>
    </source>
</evidence>
<feature type="region of interest" description="Disordered" evidence="3">
    <location>
        <begin position="95"/>
        <end position="180"/>
    </location>
</feature>
<dbReference type="PANTHER" id="PTHR11575">
    <property type="entry name" value="5'-NUCLEOTIDASE-RELATED"/>
    <property type="match status" value="1"/>
</dbReference>
<dbReference type="Gene3D" id="3.60.21.10">
    <property type="match status" value="1"/>
</dbReference>
<feature type="compositionally biased region" description="Basic and acidic residues" evidence="3">
    <location>
        <begin position="116"/>
        <end position="125"/>
    </location>
</feature>
<dbReference type="AlphaFoldDB" id="A0A844G2G6"/>
<reference evidence="6 7" key="1">
    <citation type="submission" date="2019-08" db="EMBL/GenBank/DDBJ databases">
        <title>In-depth cultivation of the pig gut microbiome towards novel bacterial diversity and tailored functional studies.</title>
        <authorList>
            <person name="Wylensek D."/>
            <person name="Hitch T.C.A."/>
            <person name="Clavel T."/>
        </authorList>
    </citation>
    <scope>NUCLEOTIDE SEQUENCE [LARGE SCALE GENOMIC DNA]</scope>
    <source>
        <strain evidence="6 7">BBE-744-WT-12</strain>
    </source>
</reference>
<comment type="similarity">
    <text evidence="2">Belongs to the 5'-nucleotidase family.</text>
</comment>
<dbReference type="GO" id="GO:0000166">
    <property type="term" value="F:nucleotide binding"/>
    <property type="evidence" value="ECO:0007669"/>
    <property type="project" value="UniProtKB-KW"/>
</dbReference>
<name>A0A844G2G6_9BACT</name>
<keyword evidence="1" id="KW-0732">Signal</keyword>
<dbReference type="Gene3D" id="3.90.780.10">
    <property type="entry name" value="5'-Nucleotidase, C-terminal domain"/>
    <property type="match status" value="1"/>
</dbReference>
<keyword evidence="2" id="KW-0547">Nucleotide-binding</keyword>
<dbReference type="GO" id="GO:0030288">
    <property type="term" value="C:outer membrane-bounded periplasmic space"/>
    <property type="evidence" value="ECO:0007669"/>
    <property type="project" value="TreeGrafter"/>
</dbReference>
<sequence length="640" mass="70580">MSAVPPLRAGDHRLHRLRGAAEARTRGVSDRDSAGRNRGLETARRTRARADPARRNGHARRAARAGTRSEGRLHRARTRPRRQAAARILLQAAGTGGALARRAHRPDAGDRQLAGRSDRTPEKQRIPAHPRHHDPQRAGGQGGHRIALPGDRSLHRQPRRTARRKQIYRSGARRRRRPDFRDHRTVKSLLAALAALLLLPCPGGEVEILCTTDLHGRAEEFAALAPLLRKNPAAIRIDCGDTLQGTLLSRLSSGRIMISLLNELEYDVWVPGNHDFEFGPEPLVSAAREFRGATLGAEFARDGFRPGAWTLLARNGYRIAVTGMTDPKMPSRLLPGSGWSFESNRDALRRIMPEILAVEPDLIVLAWHSGLYTPPGTMFRFLAEFPEIDLVLAGHSHEEEPGRGISGAWFVQAGRYAGCFARITAEFDDRNGRLLRIRSELVRPDPSQPPDAGTTRVLEPFLRAYRPVAEKVLAVTEQPLRLPEKGDNTAPICRLGAEAMRDATGADAALFSVSALPEIGIPAEVTNAELFRLLPYENELCTVKLTGEEFARLVKEIGAASRRGRSVFRFSGVDAECRAEGGRHVPAPPEKLTLAVTAYTLTVTPVLKQKLETGAFRRTGLFERDAVAGYLKRLPKRGRP</sequence>
<evidence type="ECO:0000256" key="3">
    <source>
        <dbReference type="SAM" id="MobiDB-lite"/>
    </source>
</evidence>
<proteinExistence type="inferred from homology"/>
<dbReference type="Pfam" id="PF00149">
    <property type="entry name" value="Metallophos"/>
    <property type="match status" value="1"/>
</dbReference>
<evidence type="ECO:0000313" key="7">
    <source>
        <dbReference type="Proteomes" id="UP000435649"/>
    </source>
</evidence>
<dbReference type="InterPro" id="IPR036907">
    <property type="entry name" value="5'-Nucleotdase_C_sf"/>
</dbReference>
<dbReference type="GO" id="GO:0009166">
    <property type="term" value="P:nucleotide catabolic process"/>
    <property type="evidence" value="ECO:0007669"/>
    <property type="project" value="InterPro"/>
</dbReference>
<dbReference type="PANTHER" id="PTHR11575:SF24">
    <property type="entry name" value="5'-NUCLEOTIDASE"/>
    <property type="match status" value="1"/>
</dbReference>
<dbReference type="InterPro" id="IPR008334">
    <property type="entry name" value="5'-Nucleotdase_C"/>
</dbReference>
<evidence type="ECO:0000313" key="6">
    <source>
        <dbReference type="EMBL" id="MST97920.1"/>
    </source>
</evidence>
<protein>
    <submittedName>
        <fullName evidence="6">Bifunctional metallophosphatase/5'-nucleotidase</fullName>
    </submittedName>
</protein>
<feature type="domain" description="Calcineurin-like phosphoesterase" evidence="4">
    <location>
        <begin position="208"/>
        <end position="398"/>
    </location>
</feature>
<dbReference type="Pfam" id="PF02872">
    <property type="entry name" value="5_nucleotid_C"/>
    <property type="match status" value="1"/>
</dbReference>
<evidence type="ECO:0000256" key="2">
    <source>
        <dbReference type="RuleBase" id="RU362119"/>
    </source>
</evidence>
<dbReference type="InterPro" id="IPR006179">
    <property type="entry name" value="5_nucleotidase/apyrase"/>
</dbReference>
<dbReference type="EMBL" id="VUNS01000013">
    <property type="protein sequence ID" value="MST97920.1"/>
    <property type="molecule type" value="Genomic_DNA"/>
</dbReference>
<dbReference type="InterPro" id="IPR004843">
    <property type="entry name" value="Calcineurin-like_PHP"/>
</dbReference>
<evidence type="ECO:0000256" key="1">
    <source>
        <dbReference type="ARBA" id="ARBA00022729"/>
    </source>
</evidence>
<feature type="compositionally biased region" description="Basic and acidic residues" evidence="3">
    <location>
        <begin position="19"/>
        <end position="54"/>
    </location>
</feature>
<evidence type="ECO:0000259" key="4">
    <source>
        <dbReference type="Pfam" id="PF00149"/>
    </source>
</evidence>
<feature type="compositionally biased region" description="Basic residues" evidence="3">
    <location>
        <begin position="155"/>
        <end position="178"/>
    </location>
</feature>
<feature type="domain" description="5'-Nucleotidase C-terminal" evidence="5">
    <location>
        <begin position="488"/>
        <end position="578"/>
    </location>
</feature>
<gene>
    <name evidence="6" type="ORF">FYJ85_12815</name>
</gene>
<feature type="region of interest" description="Disordered" evidence="3">
    <location>
        <begin position="1"/>
        <end position="83"/>
    </location>
</feature>
<dbReference type="Proteomes" id="UP000435649">
    <property type="component" value="Unassembled WGS sequence"/>
</dbReference>
<dbReference type="SUPFAM" id="SSF56300">
    <property type="entry name" value="Metallo-dependent phosphatases"/>
    <property type="match status" value="1"/>
</dbReference>
<keyword evidence="2" id="KW-0378">Hydrolase</keyword>
<dbReference type="GO" id="GO:0016787">
    <property type="term" value="F:hydrolase activity"/>
    <property type="evidence" value="ECO:0007669"/>
    <property type="project" value="UniProtKB-KW"/>
</dbReference>
<comment type="caution">
    <text evidence="6">The sequence shown here is derived from an EMBL/GenBank/DDBJ whole genome shotgun (WGS) entry which is preliminary data.</text>
</comment>
<organism evidence="6 7">
    <name type="scientific">Victivallis lenta</name>
    <dbReference type="NCBI Taxonomy" id="2606640"/>
    <lineage>
        <taxon>Bacteria</taxon>
        <taxon>Pseudomonadati</taxon>
        <taxon>Lentisphaerota</taxon>
        <taxon>Lentisphaeria</taxon>
        <taxon>Victivallales</taxon>
        <taxon>Victivallaceae</taxon>
        <taxon>Victivallis</taxon>
    </lineage>
</organism>
<dbReference type="PRINTS" id="PR01607">
    <property type="entry name" value="APYRASEFAMLY"/>
</dbReference>
<keyword evidence="7" id="KW-1185">Reference proteome</keyword>
<feature type="compositionally biased region" description="Basic residues" evidence="3">
    <location>
        <begin position="74"/>
        <end position="83"/>
    </location>
</feature>